<comment type="caution">
    <text evidence="1">The sequence shown here is derived from an EMBL/GenBank/DDBJ whole genome shotgun (WGS) entry which is preliminary data.</text>
</comment>
<gene>
    <name evidence="1" type="ORF">S03H2_68162</name>
</gene>
<dbReference type="EMBL" id="BARU01044765">
    <property type="protein sequence ID" value="GAH81078.1"/>
    <property type="molecule type" value="Genomic_DNA"/>
</dbReference>
<evidence type="ECO:0000313" key="1">
    <source>
        <dbReference type="EMBL" id="GAH81078.1"/>
    </source>
</evidence>
<sequence length="58" mass="6596">MPDNKLTPLIVFRLVYSRSNLPSPGVKYRANRQAGFSVLVGFYFQGTDTHYWDSQAKG</sequence>
<organism evidence="1">
    <name type="scientific">marine sediment metagenome</name>
    <dbReference type="NCBI Taxonomy" id="412755"/>
    <lineage>
        <taxon>unclassified sequences</taxon>
        <taxon>metagenomes</taxon>
        <taxon>ecological metagenomes</taxon>
    </lineage>
</organism>
<name>X1KG90_9ZZZZ</name>
<reference evidence="1" key="1">
    <citation type="journal article" date="2014" name="Front. Microbiol.">
        <title>High frequency of phylogenetically diverse reductive dehalogenase-homologous genes in deep subseafloor sedimentary metagenomes.</title>
        <authorList>
            <person name="Kawai M."/>
            <person name="Futagami T."/>
            <person name="Toyoda A."/>
            <person name="Takaki Y."/>
            <person name="Nishi S."/>
            <person name="Hori S."/>
            <person name="Arai W."/>
            <person name="Tsubouchi T."/>
            <person name="Morono Y."/>
            <person name="Uchiyama I."/>
            <person name="Ito T."/>
            <person name="Fujiyama A."/>
            <person name="Inagaki F."/>
            <person name="Takami H."/>
        </authorList>
    </citation>
    <scope>NUCLEOTIDE SEQUENCE</scope>
    <source>
        <strain evidence="1">Expedition CK06-06</strain>
    </source>
</reference>
<protein>
    <submittedName>
        <fullName evidence="1">Uncharacterized protein</fullName>
    </submittedName>
</protein>
<accession>X1KG90</accession>
<proteinExistence type="predicted"/>
<dbReference type="AlphaFoldDB" id="X1KG90"/>